<feature type="chain" id="PRO_5045950935" description="AAA+ ATPase domain-containing protein" evidence="3">
    <location>
        <begin position="21"/>
        <end position="521"/>
    </location>
</feature>
<evidence type="ECO:0000256" key="3">
    <source>
        <dbReference type="SAM" id="SignalP"/>
    </source>
</evidence>
<evidence type="ECO:0000259" key="4">
    <source>
        <dbReference type="SMART" id="SM00382"/>
    </source>
</evidence>
<feature type="region of interest" description="Disordered" evidence="2">
    <location>
        <begin position="463"/>
        <end position="490"/>
    </location>
</feature>
<dbReference type="EMBL" id="JBBXJM010000004">
    <property type="protein sequence ID" value="KAL1409232.1"/>
    <property type="molecule type" value="Genomic_DNA"/>
</dbReference>
<dbReference type="InterPro" id="IPR003593">
    <property type="entry name" value="AAA+_ATPase"/>
</dbReference>
<dbReference type="SUPFAM" id="SSF52540">
    <property type="entry name" value="P-loop containing nucleoside triphosphate hydrolases"/>
    <property type="match status" value="1"/>
</dbReference>
<evidence type="ECO:0000313" key="6">
    <source>
        <dbReference type="Proteomes" id="UP001565368"/>
    </source>
</evidence>
<dbReference type="InterPro" id="IPR003960">
    <property type="entry name" value="ATPase_AAA_CS"/>
</dbReference>
<evidence type="ECO:0000313" key="5">
    <source>
        <dbReference type="EMBL" id="KAL1409232.1"/>
    </source>
</evidence>
<feature type="domain" description="AAA+ ATPase" evidence="4">
    <location>
        <begin position="261"/>
        <end position="383"/>
    </location>
</feature>
<dbReference type="PROSITE" id="PS00674">
    <property type="entry name" value="AAA"/>
    <property type="match status" value="1"/>
</dbReference>
<dbReference type="InterPro" id="IPR003959">
    <property type="entry name" value="ATPase_AAA_core"/>
</dbReference>
<keyword evidence="3" id="KW-0732">Signal</keyword>
<dbReference type="PANTHER" id="PTHR23077:SF132">
    <property type="entry name" value="ATP-DEPENDENT ZN PROTEASE"/>
    <property type="match status" value="1"/>
</dbReference>
<keyword evidence="1" id="KW-0067">ATP-binding</keyword>
<organism evidence="5 6">
    <name type="scientific">Vanrija albida</name>
    <dbReference type="NCBI Taxonomy" id="181172"/>
    <lineage>
        <taxon>Eukaryota</taxon>
        <taxon>Fungi</taxon>
        <taxon>Dikarya</taxon>
        <taxon>Basidiomycota</taxon>
        <taxon>Agaricomycotina</taxon>
        <taxon>Tremellomycetes</taxon>
        <taxon>Trichosporonales</taxon>
        <taxon>Trichosporonaceae</taxon>
        <taxon>Vanrija</taxon>
    </lineage>
</organism>
<keyword evidence="6" id="KW-1185">Reference proteome</keyword>
<evidence type="ECO:0000256" key="1">
    <source>
        <dbReference type="RuleBase" id="RU003651"/>
    </source>
</evidence>
<dbReference type="GeneID" id="95987108"/>
<accession>A0ABR3Q3W8</accession>
<gene>
    <name evidence="5" type="ORF">Q8F55_006065</name>
</gene>
<dbReference type="Gene3D" id="3.40.50.300">
    <property type="entry name" value="P-loop containing nucleotide triphosphate hydrolases"/>
    <property type="match status" value="1"/>
</dbReference>
<proteinExistence type="inferred from homology"/>
<comment type="similarity">
    <text evidence="1">Belongs to the AAA ATPase family.</text>
</comment>
<protein>
    <recommendedName>
        <fullName evidence="4">AAA+ ATPase domain-containing protein</fullName>
    </recommendedName>
</protein>
<name>A0ABR3Q3W8_9TREE</name>
<dbReference type="Proteomes" id="UP001565368">
    <property type="component" value="Unassembled WGS sequence"/>
</dbReference>
<dbReference type="InterPro" id="IPR027417">
    <property type="entry name" value="P-loop_NTPase"/>
</dbReference>
<keyword evidence="1" id="KW-0547">Nucleotide-binding</keyword>
<reference evidence="5 6" key="1">
    <citation type="submission" date="2023-08" db="EMBL/GenBank/DDBJ databases">
        <title>Annotated Genome Sequence of Vanrija albida AlHP1.</title>
        <authorList>
            <person name="Herzog R."/>
        </authorList>
    </citation>
    <scope>NUCLEOTIDE SEQUENCE [LARGE SCALE GENOMIC DNA]</scope>
    <source>
        <strain evidence="5 6">AlHP1</strain>
    </source>
</reference>
<dbReference type="Pfam" id="PF00004">
    <property type="entry name" value="AAA"/>
    <property type="match status" value="1"/>
</dbReference>
<feature type="signal peptide" evidence="3">
    <location>
        <begin position="1"/>
        <end position="20"/>
    </location>
</feature>
<dbReference type="RefSeq" id="XP_069209176.1">
    <property type="nucleotide sequence ID" value="XM_069354534.1"/>
</dbReference>
<comment type="caution">
    <text evidence="5">The sequence shown here is derived from an EMBL/GenBank/DDBJ whole genome shotgun (WGS) entry which is preliminary data.</text>
</comment>
<dbReference type="PANTHER" id="PTHR23077">
    <property type="entry name" value="AAA-FAMILY ATPASE"/>
    <property type="match status" value="1"/>
</dbReference>
<dbReference type="SMART" id="SM00382">
    <property type="entry name" value="AAA"/>
    <property type="match status" value="1"/>
</dbReference>
<dbReference type="InterPro" id="IPR050168">
    <property type="entry name" value="AAA_ATPase_domain"/>
</dbReference>
<sequence length="521" mass="59181">MLLHHIVGALLASASATAQGQLPFARPESADDYDFFKPPDIHDHFINHFSADRSGTDTVLQAAIEATYPNSSVTTTLDPSFNIVRYAQVAEEPILVREAKDIESIKKTFYYQPSKRQQGPYSARREELPHFTKVDDDDGFIVEQVVLAGYDVAWRDTEFKLIVATWPEGFWQAVQWHIVSDSKKANGELLAEVSKVARTFEDVIWVFDQGYWQPDRNLWLSVQKASWEDVILDEEFKGKLQHDYRSFLKSRDTYKRLGVPWKRGLIFLGPPGNGKTVSLKAIMKELDIPTLYVKSFRSYMGDEKGIADIFSRAREDAPCLLVFEDLDSLITNENRAFFLNEVDGIDDNDGLLLIGTTNHFDRLDPALSNRPSRFDRNNFPNPTRDERRQYAVYWQDKVSDVEGIDFPDDLLDEFADKTDKFSFAYMKEAFVSALLQIAADESKHPPAFPPTLLKEVKHLREELERGDDDDAKVAQDGGGGGGGGSGGDLFSHAQRMKEAGLYPPAHRMVWSYPWLENGEVY</sequence>
<feature type="compositionally biased region" description="Gly residues" evidence="2">
    <location>
        <begin position="476"/>
        <end position="487"/>
    </location>
</feature>
<evidence type="ECO:0000256" key="2">
    <source>
        <dbReference type="SAM" id="MobiDB-lite"/>
    </source>
</evidence>